<dbReference type="STRING" id="4795.A0A225VGD3"/>
<dbReference type="AlphaFoldDB" id="A0A225VGD3"/>
<dbReference type="InterPro" id="IPR041373">
    <property type="entry name" value="RT_RNaseH"/>
</dbReference>
<dbReference type="PANTHER" id="PTHR37984">
    <property type="entry name" value="PROTEIN CBG26694"/>
    <property type="match status" value="1"/>
</dbReference>
<evidence type="ECO:0000256" key="5">
    <source>
        <dbReference type="ARBA" id="ARBA00022801"/>
    </source>
</evidence>
<evidence type="ECO:0000313" key="10">
    <source>
        <dbReference type="Proteomes" id="UP000198211"/>
    </source>
</evidence>
<dbReference type="FunFam" id="1.10.340.70:FF:000001">
    <property type="entry name" value="Retrovirus-related Pol polyprotein from transposon gypsy-like Protein"/>
    <property type="match status" value="1"/>
</dbReference>
<accession>A0A225VGD3</accession>
<dbReference type="Pfam" id="PF17917">
    <property type="entry name" value="RT_RNaseH"/>
    <property type="match status" value="1"/>
</dbReference>
<protein>
    <submittedName>
        <fullName evidence="9">Polyprotein</fullName>
    </submittedName>
</protein>
<evidence type="ECO:0000313" key="9">
    <source>
        <dbReference type="EMBL" id="OWZ04463.1"/>
    </source>
</evidence>
<keyword evidence="3" id="KW-0540">Nuclease</keyword>
<organism evidence="9 10">
    <name type="scientific">Phytophthora megakarya</name>
    <dbReference type="NCBI Taxonomy" id="4795"/>
    <lineage>
        <taxon>Eukaryota</taxon>
        <taxon>Sar</taxon>
        <taxon>Stramenopiles</taxon>
        <taxon>Oomycota</taxon>
        <taxon>Peronosporomycetes</taxon>
        <taxon>Peronosporales</taxon>
        <taxon>Peronosporaceae</taxon>
        <taxon>Phytophthora</taxon>
    </lineage>
</organism>
<proteinExistence type="predicted"/>
<keyword evidence="6" id="KW-0695">RNA-directed DNA polymerase</keyword>
<dbReference type="PANTHER" id="PTHR37984:SF5">
    <property type="entry name" value="PROTEIN NYNRIN-LIKE"/>
    <property type="match status" value="1"/>
</dbReference>
<dbReference type="Pfam" id="PF17921">
    <property type="entry name" value="Integrase_H2C2"/>
    <property type="match status" value="1"/>
</dbReference>
<evidence type="ECO:0000256" key="3">
    <source>
        <dbReference type="ARBA" id="ARBA00022722"/>
    </source>
</evidence>
<gene>
    <name evidence="9" type="ORF">PHMEG_00023629</name>
</gene>
<dbReference type="InterPro" id="IPR041588">
    <property type="entry name" value="Integrase_H2C2"/>
</dbReference>
<dbReference type="GO" id="GO:0003964">
    <property type="term" value="F:RNA-directed DNA polymerase activity"/>
    <property type="evidence" value="ECO:0007669"/>
    <property type="project" value="UniProtKB-KW"/>
</dbReference>
<evidence type="ECO:0000259" key="7">
    <source>
        <dbReference type="Pfam" id="PF17917"/>
    </source>
</evidence>
<dbReference type="Proteomes" id="UP000198211">
    <property type="component" value="Unassembled WGS sequence"/>
</dbReference>
<dbReference type="OrthoDB" id="111859at2759"/>
<name>A0A225VGD3_9STRA</name>
<keyword evidence="5" id="KW-0378">Hydrolase</keyword>
<reference evidence="10" key="1">
    <citation type="submission" date="2017-03" db="EMBL/GenBank/DDBJ databases">
        <title>Phytopthora megakarya and P. palmivora, two closely related causual agents of cacao black pod achieved similar genome size and gene model numbers by different mechanisms.</title>
        <authorList>
            <person name="Ali S."/>
            <person name="Shao J."/>
            <person name="Larry D.J."/>
            <person name="Kronmiller B."/>
            <person name="Shen D."/>
            <person name="Strem M.D."/>
            <person name="Melnick R.L."/>
            <person name="Guiltinan M.J."/>
            <person name="Tyler B.M."/>
            <person name="Meinhardt L.W."/>
            <person name="Bailey B.A."/>
        </authorList>
    </citation>
    <scope>NUCLEOTIDE SEQUENCE [LARGE SCALE GENOMIC DNA]</scope>
    <source>
        <strain evidence="10">zdho120</strain>
    </source>
</reference>
<keyword evidence="1" id="KW-0808">Transferase</keyword>
<feature type="domain" description="Integrase zinc-binding" evidence="8">
    <location>
        <begin position="147"/>
        <end position="202"/>
    </location>
</feature>
<sequence>MSSTLWVLGAFRIYCLDQPVMIETDHKSLEGVFQQKMANRRLARWCNILAEYQPVFAYLPGAQIGIANDLISKIKPTNDLVKVSSRGTQRISYPRSSTYNQETQHTIGQPRVSEKQYKQYFEEKNMVWYQGPTDAYSRIPVPNIVPLKHHIIADVHDSNYDGHPGADRTYLKLRADWYWHRMTRTIKKYIADCEDCQRNNPRHTKTPGMMEPLKIPDER</sequence>
<evidence type="ECO:0000259" key="8">
    <source>
        <dbReference type="Pfam" id="PF17921"/>
    </source>
</evidence>
<feature type="domain" description="Reverse transcriptase RNase H-like" evidence="7">
    <location>
        <begin position="5"/>
        <end position="52"/>
    </location>
</feature>
<evidence type="ECO:0000256" key="6">
    <source>
        <dbReference type="ARBA" id="ARBA00022918"/>
    </source>
</evidence>
<evidence type="ECO:0000256" key="4">
    <source>
        <dbReference type="ARBA" id="ARBA00022759"/>
    </source>
</evidence>
<dbReference type="EMBL" id="NBNE01004951">
    <property type="protein sequence ID" value="OWZ04463.1"/>
    <property type="molecule type" value="Genomic_DNA"/>
</dbReference>
<evidence type="ECO:0000256" key="2">
    <source>
        <dbReference type="ARBA" id="ARBA00022695"/>
    </source>
</evidence>
<keyword evidence="10" id="KW-1185">Reference proteome</keyword>
<dbReference type="InterPro" id="IPR043502">
    <property type="entry name" value="DNA/RNA_pol_sf"/>
</dbReference>
<dbReference type="GO" id="GO:0004519">
    <property type="term" value="F:endonuclease activity"/>
    <property type="evidence" value="ECO:0007669"/>
    <property type="project" value="UniProtKB-KW"/>
</dbReference>
<dbReference type="SUPFAM" id="SSF56672">
    <property type="entry name" value="DNA/RNA polymerases"/>
    <property type="match status" value="1"/>
</dbReference>
<keyword evidence="4" id="KW-0255">Endonuclease</keyword>
<dbReference type="InterPro" id="IPR050951">
    <property type="entry name" value="Retrovirus_Pol_polyprotein"/>
</dbReference>
<dbReference type="GO" id="GO:0016787">
    <property type="term" value="F:hydrolase activity"/>
    <property type="evidence" value="ECO:0007669"/>
    <property type="project" value="UniProtKB-KW"/>
</dbReference>
<dbReference type="Gene3D" id="1.10.340.70">
    <property type="match status" value="1"/>
</dbReference>
<evidence type="ECO:0000256" key="1">
    <source>
        <dbReference type="ARBA" id="ARBA00022679"/>
    </source>
</evidence>
<keyword evidence="2" id="KW-0548">Nucleotidyltransferase</keyword>
<comment type="caution">
    <text evidence="9">The sequence shown here is derived from an EMBL/GenBank/DDBJ whole genome shotgun (WGS) entry which is preliminary data.</text>
</comment>